<name>A0A516ITC0_9SPHN</name>
<dbReference type="Proteomes" id="UP000321857">
    <property type="component" value="Chromosome"/>
</dbReference>
<keyword evidence="1" id="KW-0678">Repressor</keyword>
<evidence type="ECO:0000313" key="8">
    <source>
        <dbReference type="Proteomes" id="UP000321857"/>
    </source>
</evidence>
<dbReference type="EMBL" id="CP041659">
    <property type="protein sequence ID" value="QDP20074.1"/>
    <property type="molecule type" value="Genomic_DNA"/>
</dbReference>
<feature type="domain" description="HTH merR-type" evidence="6">
    <location>
        <begin position="3"/>
        <end position="71"/>
    </location>
</feature>
<evidence type="ECO:0000256" key="3">
    <source>
        <dbReference type="ARBA" id="ARBA00023125"/>
    </source>
</evidence>
<dbReference type="InterPro" id="IPR047057">
    <property type="entry name" value="MerR_fam"/>
</dbReference>
<dbReference type="Gene3D" id="1.10.1660.10">
    <property type="match status" value="1"/>
</dbReference>
<sequence>MANLTIGALAKSSGVGVETVRFYQRKGLLAQPPRAGGIRRYDGADVDRIRFIKRAQAAGFTLAEIAELIALDAGEDRARARALAKARIAALDERITELREARASLARLARECGEDRAGPCPIIASFG</sequence>
<dbReference type="PANTHER" id="PTHR30204:SF69">
    <property type="entry name" value="MERR-FAMILY TRANSCRIPTIONAL REGULATOR"/>
    <property type="match status" value="1"/>
</dbReference>
<protein>
    <submittedName>
        <fullName evidence="7">MerR family transcriptional regulator</fullName>
    </submittedName>
</protein>
<dbReference type="SMART" id="SM00422">
    <property type="entry name" value="HTH_MERR"/>
    <property type="match status" value="1"/>
</dbReference>
<dbReference type="PANTHER" id="PTHR30204">
    <property type="entry name" value="REDOX-CYCLING DRUG-SENSING TRANSCRIPTIONAL ACTIVATOR SOXR"/>
    <property type="match status" value="1"/>
</dbReference>
<dbReference type="Pfam" id="PF13411">
    <property type="entry name" value="MerR_1"/>
    <property type="match status" value="1"/>
</dbReference>
<dbReference type="KEGG" id="sxa:FMM02_08975"/>
<feature type="coiled-coil region" evidence="5">
    <location>
        <begin position="81"/>
        <end position="111"/>
    </location>
</feature>
<organism evidence="7 8">
    <name type="scientific">Sphingomonas xanthus</name>
    <dbReference type="NCBI Taxonomy" id="2594473"/>
    <lineage>
        <taxon>Bacteria</taxon>
        <taxon>Pseudomonadati</taxon>
        <taxon>Pseudomonadota</taxon>
        <taxon>Alphaproteobacteria</taxon>
        <taxon>Sphingomonadales</taxon>
        <taxon>Sphingomonadaceae</taxon>
        <taxon>Sphingomonas</taxon>
    </lineage>
</organism>
<dbReference type="GO" id="GO:0003677">
    <property type="term" value="F:DNA binding"/>
    <property type="evidence" value="ECO:0007669"/>
    <property type="project" value="UniProtKB-KW"/>
</dbReference>
<proteinExistence type="predicted"/>
<keyword evidence="4" id="KW-0804">Transcription</keyword>
<gene>
    <name evidence="7" type="ORF">FMM02_08975</name>
</gene>
<keyword evidence="3" id="KW-0238">DNA-binding</keyword>
<evidence type="ECO:0000259" key="6">
    <source>
        <dbReference type="PROSITE" id="PS50937"/>
    </source>
</evidence>
<dbReference type="PROSITE" id="PS50937">
    <property type="entry name" value="HTH_MERR_2"/>
    <property type="match status" value="1"/>
</dbReference>
<dbReference type="SUPFAM" id="SSF46955">
    <property type="entry name" value="Putative DNA-binding domain"/>
    <property type="match status" value="1"/>
</dbReference>
<dbReference type="GO" id="GO:0003700">
    <property type="term" value="F:DNA-binding transcription factor activity"/>
    <property type="evidence" value="ECO:0007669"/>
    <property type="project" value="InterPro"/>
</dbReference>
<keyword evidence="8" id="KW-1185">Reference proteome</keyword>
<dbReference type="RefSeq" id="WP_147494522.1">
    <property type="nucleotide sequence ID" value="NZ_CP041659.1"/>
</dbReference>
<accession>A0A516ITC0</accession>
<reference evidence="7 8" key="1">
    <citation type="submission" date="2019-07" db="EMBL/GenBank/DDBJ databases">
        <title>Sphingomonas AE3 Genome sequencing and assembly.</title>
        <authorList>
            <person name="Kim H."/>
        </authorList>
    </citation>
    <scope>NUCLEOTIDE SEQUENCE [LARGE SCALE GENOMIC DNA]</scope>
    <source>
        <strain evidence="7 8">AE3</strain>
    </source>
</reference>
<dbReference type="InterPro" id="IPR000551">
    <property type="entry name" value="MerR-type_HTH_dom"/>
</dbReference>
<evidence type="ECO:0000256" key="1">
    <source>
        <dbReference type="ARBA" id="ARBA00022491"/>
    </source>
</evidence>
<dbReference type="OrthoDB" id="9802944at2"/>
<keyword evidence="2" id="KW-0805">Transcription regulation</keyword>
<evidence type="ECO:0000256" key="2">
    <source>
        <dbReference type="ARBA" id="ARBA00023015"/>
    </source>
</evidence>
<evidence type="ECO:0000313" key="7">
    <source>
        <dbReference type="EMBL" id="QDP20074.1"/>
    </source>
</evidence>
<evidence type="ECO:0000256" key="4">
    <source>
        <dbReference type="ARBA" id="ARBA00023163"/>
    </source>
</evidence>
<evidence type="ECO:0000256" key="5">
    <source>
        <dbReference type="SAM" id="Coils"/>
    </source>
</evidence>
<dbReference type="AlphaFoldDB" id="A0A516ITC0"/>
<keyword evidence="5" id="KW-0175">Coiled coil</keyword>
<dbReference type="PRINTS" id="PR00040">
    <property type="entry name" value="HTHMERR"/>
</dbReference>
<dbReference type="InterPro" id="IPR009061">
    <property type="entry name" value="DNA-bd_dom_put_sf"/>
</dbReference>